<evidence type="ECO:0000259" key="4">
    <source>
        <dbReference type="Pfam" id="PF13579"/>
    </source>
</evidence>
<name>A0A1G6M3A9_9BRAD</name>
<dbReference type="RefSeq" id="WP_092079572.1">
    <property type="nucleotide sequence ID" value="NZ_FMZW01000003.1"/>
</dbReference>
<dbReference type="InterPro" id="IPR001296">
    <property type="entry name" value="Glyco_trans_1"/>
</dbReference>
<dbReference type="Pfam" id="PF00534">
    <property type="entry name" value="Glycos_transf_1"/>
    <property type="match status" value="1"/>
</dbReference>
<dbReference type="Gene3D" id="3.40.50.2000">
    <property type="entry name" value="Glycogen Phosphorylase B"/>
    <property type="match status" value="2"/>
</dbReference>
<proteinExistence type="predicted"/>
<reference evidence="5 6" key="1">
    <citation type="submission" date="2016-10" db="EMBL/GenBank/DDBJ databases">
        <authorList>
            <person name="de Groot N.N."/>
        </authorList>
    </citation>
    <scope>NUCLEOTIDE SEQUENCE [LARGE SCALE GENOMIC DNA]</scope>
    <source>
        <strain evidence="5 6">R5</strain>
    </source>
</reference>
<dbReference type="AlphaFoldDB" id="A0A1G6M3A9"/>
<feature type="domain" description="Glycosyltransferase subfamily 4-like N-terminal" evidence="4">
    <location>
        <begin position="13"/>
        <end position="167"/>
    </location>
</feature>
<accession>A0A1G6M3A9</accession>
<organism evidence="5 6">
    <name type="scientific">Bradyrhizobium brasilense</name>
    <dbReference type="NCBI Taxonomy" id="1419277"/>
    <lineage>
        <taxon>Bacteria</taxon>
        <taxon>Pseudomonadati</taxon>
        <taxon>Pseudomonadota</taxon>
        <taxon>Alphaproteobacteria</taxon>
        <taxon>Hyphomicrobiales</taxon>
        <taxon>Nitrobacteraceae</taxon>
        <taxon>Bradyrhizobium</taxon>
    </lineage>
</organism>
<dbReference type="Pfam" id="PF13579">
    <property type="entry name" value="Glyco_trans_4_4"/>
    <property type="match status" value="1"/>
</dbReference>
<dbReference type="CDD" id="cd03801">
    <property type="entry name" value="GT4_PimA-like"/>
    <property type="match status" value="1"/>
</dbReference>
<dbReference type="PANTHER" id="PTHR12526">
    <property type="entry name" value="GLYCOSYLTRANSFERASE"/>
    <property type="match status" value="1"/>
</dbReference>
<dbReference type="InterPro" id="IPR028098">
    <property type="entry name" value="Glyco_trans_4-like_N"/>
</dbReference>
<evidence type="ECO:0000259" key="3">
    <source>
        <dbReference type="Pfam" id="PF00534"/>
    </source>
</evidence>
<evidence type="ECO:0000313" key="5">
    <source>
        <dbReference type="EMBL" id="SDC49446.1"/>
    </source>
</evidence>
<gene>
    <name evidence="5" type="ORF">SAMN05216337_1003116</name>
</gene>
<evidence type="ECO:0000256" key="1">
    <source>
        <dbReference type="ARBA" id="ARBA00022676"/>
    </source>
</evidence>
<dbReference type="SUPFAM" id="SSF53756">
    <property type="entry name" value="UDP-Glycosyltransferase/glycogen phosphorylase"/>
    <property type="match status" value="1"/>
</dbReference>
<protein>
    <submittedName>
        <fullName evidence="5">Glycosyltransferase involved in cell wall bisynthesis</fullName>
    </submittedName>
</protein>
<evidence type="ECO:0000256" key="2">
    <source>
        <dbReference type="ARBA" id="ARBA00022679"/>
    </source>
</evidence>
<dbReference type="Proteomes" id="UP000199245">
    <property type="component" value="Unassembled WGS sequence"/>
</dbReference>
<evidence type="ECO:0000313" key="6">
    <source>
        <dbReference type="Proteomes" id="UP000199245"/>
    </source>
</evidence>
<keyword evidence="2 5" id="KW-0808">Transferase</keyword>
<dbReference type="GO" id="GO:0016757">
    <property type="term" value="F:glycosyltransferase activity"/>
    <property type="evidence" value="ECO:0007669"/>
    <property type="project" value="UniProtKB-KW"/>
</dbReference>
<sequence length="371" mass="40731">MAPRVVVFNNMITPYTNRLYNELASRGLDLAVLSCTQQEADRSWAGSFTPRYITRTVPGVSIPLSRSRHTHVNIGIGRALNALAPDLLFVNGLYPSMLAGAAWARANGKALALTIDGWRETMPDTAYHRLARPWLLRQCDAVVCCSDKGRAYFRGEGVRADDLFVVPLVPAWDPPAVVPAFDDRPFHLLWCARLNDDAKNAIFFENVAIALGRIVPGLKVRVVGSGAAERRMLARLGGAGIDACHDRYLPWQAISDAFLQSRLLLLPSLLEPWGLVCNEALQCGVPCLVSPHVGAGGELVRDRDNGYVCALDEQVWVDAARSLLEHPARWEAMSRQARQSVRRDALADAAARFAAAVDHLLRAPARQEAVQ</sequence>
<dbReference type="PANTHER" id="PTHR12526:SF510">
    <property type="entry name" value="D-INOSITOL 3-PHOSPHATE GLYCOSYLTRANSFERASE"/>
    <property type="match status" value="1"/>
</dbReference>
<feature type="domain" description="Glycosyl transferase family 1" evidence="3">
    <location>
        <begin position="192"/>
        <end position="339"/>
    </location>
</feature>
<dbReference type="EMBL" id="FMZW01000003">
    <property type="protein sequence ID" value="SDC49446.1"/>
    <property type="molecule type" value="Genomic_DNA"/>
</dbReference>
<keyword evidence="1" id="KW-0328">Glycosyltransferase</keyword>